<dbReference type="InterPro" id="IPR019660">
    <property type="entry name" value="Put_sensory_transdc_reg_YbjN"/>
</dbReference>
<evidence type="ECO:0000313" key="2">
    <source>
        <dbReference type="Proteomes" id="UP000315395"/>
    </source>
</evidence>
<dbReference type="SUPFAM" id="SSF69635">
    <property type="entry name" value="Type III secretory system chaperone-like"/>
    <property type="match status" value="1"/>
</dbReference>
<dbReference type="AlphaFoldDB" id="A0A516G835"/>
<dbReference type="OrthoDB" id="3212317at2"/>
<sequence length="173" mass="19122">MSVDEESLTRLRAALDEVGVDYEEGARPGELVVTLPGERKLRTVCSLVVGSEALSVQAFVIRNPDENHAAFYRYLLRRNLRMPGLAYAIDGAGDVYLTGRLPARAIDAATLDQLLGTVLTACDEPFNELLVRGFLTSMRAEWRWRISRGESTANLEAFRHLLEGDEQGPDASV</sequence>
<protein>
    <submittedName>
        <fullName evidence="1">YbjN domain-containing protein</fullName>
    </submittedName>
</protein>
<organism evidence="1 2">
    <name type="scientific">Ornithinimicrobium ciconiae</name>
    <dbReference type="NCBI Taxonomy" id="2594265"/>
    <lineage>
        <taxon>Bacteria</taxon>
        <taxon>Bacillati</taxon>
        <taxon>Actinomycetota</taxon>
        <taxon>Actinomycetes</taxon>
        <taxon>Micrococcales</taxon>
        <taxon>Ornithinimicrobiaceae</taxon>
        <taxon>Ornithinimicrobium</taxon>
    </lineage>
</organism>
<dbReference type="EMBL" id="CP041616">
    <property type="protein sequence ID" value="QDO87642.1"/>
    <property type="molecule type" value="Genomic_DNA"/>
</dbReference>
<name>A0A516G835_9MICO</name>
<dbReference type="Pfam" id="PF10722">
    <property type="entry name" value="YbjN"/>
    <property type="match status" value="1"/>
</dbReference>
<evidence type="ECO:0000313" key="1">
    <source>
        <dbReference type="EMBL" id="QDO87642.1"/>
    </source>
</evidence>
<dbReference type="Gene3D" id="3.30.1460.10">
    <property type="match status" value="1"/>
</dbReference>
<dbReference type="KEGG" id="orz:FNH13_04220"/>
<reference evidence="1 2" key="1">
    <citation type="submission" date="2019-07" db="EMBL/GenBank/DDBJ databases">
        <title>complete genome sequencing of Ornithinimicrobium sp. H23M54.</title>
        <authorList>
            <person name="Bae J.-W."/>
            <person name="Lee S.-Y."/>
        </authorList>
    </citation>
    <scope>NUCLEOTIDE SEQUENCE [LARGE SCALE GENOMIC DNA]</scope>
    <source>
        <strain evidence="1 2">H23M54</strain>
    </source>
</reference>
<proteinExistence type="predicted"/>
<keyword evidence="2" id="KW-1185">Reference proteome</keyword>
<gene>
    <name evidence="1" type="ORF">FNH13_04220</name>
</gene>
<dbReference type="Proteomes" id="UP000315395">
    <property type="component" value="Chromosome"/>
</dbReference>
<accession>A0A516G835</accession>